<evidence type="ECO:0000313" key="2">
    <source>
        <dbReference type="EMBL" id="CDJ38820.1"/>
    </source>
</evidence>
<dbReference type="EMBL" id="HG674070">
    <property type="protein sequence ID" value="CDJ38820.1"/>
    <property type="molecule type" value="Genomic_DNA"/>
</dbReference>
<feature type="compositionally biased region" description="Low complexity" evidence="1">
    <location>
        <begin position="1"/>
        <end position="19"/>
    </location>
</feature>
<protein>
    <submittedName>
        <fullName evidence="2">Uncharacterized protein</fullName>
    </submittedName>
</protein>
<proteinExistence type="predicted"/>
<dbReference type="RefSeq" id="XP_013229576.1">
    <property type="nucleotide sequence ID" value="XM_013374122.1"/>
</dbReference>
<dbReference type="GeneID" id="25256833"/>
<gene>
    <name evidence="2" type="ORF">ETH_00038960</name>
</gene>
<accession>U6KTI9</accession>
<reference evidence="2" key="2">
    <citation type="submission" date="2013-10" db="EMBL/GenBank/DDBJ databases">
        <authorList>
            <person name="Aslett M."/>
        </authorList>
    </citation>
    <scope>NUCLEOTIDE SEQUENCE [LARGE SCALE GENOMIC DNA]</scope>
    <source>
        <strain evidence="2">Houghton</strain>
    </source>
</reference>
<evidence type="ECO:0000256" key="1">
    <source>
        <dbReference type="SAM" id="MobiDB-lite"/>
    </source>
</evidence>
<dbReference type="AlphaFoldDB" id="U6KTI9"/>
<evidence type="ECO:0000313" key="3">
    <source>
        <dbReference type="Proteomes" id="UP000030747"/>
    </source>
</evidence>
<sequence>MNSSSSSSSGCSCNSIHGSSKTDGGGNRKAMRAPPRCCKARTGRTRCGQPQQQQLQQQQQQQQQQTHCIVRIH</sequence>
<name>U6KTI9_EIMTE</name>
<reference evidence="2" key="1">
    <citation type="submission" date="2013-10" db="EMBL/GenBank/DDBJ databases">
        <title>Genomic analysis of the causative agents of coccidiosis in chickens.</title>
        <authorList>
            <person name="Reid A.J."/>
            <person name="Blake D."/>
            <person name="Billington K."/>
            <person name="Browne H."/>
            <person name="Dunn M."/>
            <person name="Hung S."/>
            <person name="Kawahara F."/>
            <person name="Miranda-Saavedra D."/>
            <person name="Mourier T."/>
            <person name="Nagra H."/>
            <person name="Otto T.D."/>
            <person name="Rawlings N."/>
            <person name="Sanchez A."/>
            <person name="Sanders M."/>
            <person name="Subramaniam C."/>
            <person name="Tay Y."/>
            <person name="Dear P."/>
            <person name="Doerig C."/>
            <person name="Gruber A."/>
            <person name="Parkinson J."/>
            <person name="Shirley M."/>
            <person name="Wan K.L."/>
            <person name="Berriman M."/>
            <person name="Tomley F."/>
            <person name="Pain A."/>
        </authorList>
    </citation>
    <scope>NUCLEOTIDE SEQUENCE [LARGE SCALE GENOMIC DNA]</scope>
    <source>
        <strain evidence="2">Houghton</strain>
    </source>
</reference>
<feature type="non-terminal residue" evidence="2">
    <location>
        <position position="73"/>
    </location>
</feature>
<organism evidence="2 3">
    <name type="scientific">Eimeria tenella</name>
    <name type="common">Coccidian parasite</name>
    <dbReference type="NCBI Taxonomy" id="5802"/>
    <lineage>
        <taxon>Eukaryota</taxon>
        <taxon>Sar</taxon>
        <taxon>Alveolata</taxon>
        <taxon>Apicomplexa</taxon>
        <taxon>Conoidasida</taxon>
        <taxon>Coccidia</taxon>
        <taxon>Eucoccidiorida</taxon>
        <taxon>Eimeriorina</taxon>
        <taxon>Eimeriidae</taxon>
        <taxon>Eimeria</taxon>
    </lineage>
</organism>
<keyword evidence="3" id="KW-1185">Reference proteome</keyword>
<feature type="region of interest" description="Disordered" evidence="1">
    <location>
        <begin position="1"/>
        <end position="42"/>
    </location>
</feature>
<dbReference type="Proteomes" id="UP000030747">
    <property type="component" value="Unassembled WGS sequence"/>
</dbReference>